<evidence type="ECO:0000313" key="5">
    <source>
        <dbReference type="Proteomes" id="UP001158045"/>
    </source>
</evidence>
<dbReference type="Pfam" id="PF00395">
    <property type="entry name" value="SLH"/>
    <property type="match status" value="2"/>
</dbReference>
<proteinExistence type="predicted"/>
<feature type="chain" id="PRO_5046508454" evidence="2">
    <location>
        <begin position="22"/>
        <end position="211"/>
    </location>
</feature>
<dbReference type="PROSITE" id="PS51272">
    <property type="entry name" value="SLH"/>
    <property type="match status" value="1"/>
</dbReference>
<name>A0ABT6NGQ4_9FIRM</name>
<evidence type="ECO:0000256" key="1">
    <source>
        <dbReference type="ARBA" id="ARBA00022737"/>
    </source>
</evidence>
<sequence length="211" mass="23346">MKKNGIALVLAALTVTGASFAGLEFKDISGISQENAIMTLHEKGIINGTSSELFMPKKSLKASEGILMIVNTFDLNLDTIRFIKEPKATDYFKNADDTAWYAQGFIAASVNGVELDANLDPNQVWTKEEFIYHIVSTYEQKNDMPMIKITPVEIKDEADITADYSGLLQRALYYGFISLDDMGNLSPKADISRAEAADIMYKIVEVIGKNQ</sequence>
<dbReference type="Proteomes" id="UP001158045">
    <property type="component" value="Unassembled WGS sequence"/>
</dbReference>
<keyword evidence="1" id="KW-0677">Repeat</keyword>
<organism evidence="4 5">
    <name type="scientific">Fusibacter bizertensis</name>
    <dbReference type="NCBI Taxonomy" id="1488331"/>
    <lineage>
        <taxon>Bacteria</taxon>
        <taxon>Bacillati</taxon>
        <taxon>Bacillota</taxon>
        <taxon>Clostridia</taxon>
        <taxon>Eubacteriales</taxon>
        <taxon>Eubacteriales Family XII. Incertae Sedis</taxon>
        <taxon>Fusibacter</taxon>
    </lineage>
</organism>
<keyword evidence="2" id="KW-0732">Signal</keyword>
<feature type="signal peptide" evidence="2">
    <location>
        <begin position="1"/>
        <end position="21"/>
    </location>
</feature>
<dbReference type="InterPro" id="IPR001119">
    <property type="entry name" value="SLH_dom"/>
</dbReference>
<evidence type="ECO:0000259" key="3">
    <source>
        <dbReference type="PROSITE" id="PS51272"/>
    </source>
</evidence>
<protein>
    <submittedName>
        <fullName evidence="4">S-layer homology domain-containing protein</fullName>
    </submittedName>
</protein>
<comment type="caution">
    <text evidence="4">The sequence shown here is derived from an EMBL/GenBank/DDBJ whole genome shotgun (WGS) entry which is preliminary data.</text>
</comment>
<evidence type="ECO:0000313" key="4">
    <source>
        <dbReference type="EMBL" id="MDH8679557.1"/>
    </source>
</evidence>
<evidence type="ECO:0000256" key="2">
    <source>
        <dbReference type="SAM" id="SignalP"/>
    </source>
</evidence>
<accession>A0ABT6NGQ4</accession>
<dbReference type="EMBL" id="JARYZI010000013">
    <property type="protein sequence ID" value="MDH8679557.1"/>
    <property type="molecule type" value="Genomic_DNA"/>
</dbReference>
<gene>
    <name evidence="4" type="ORF">QE109_15465</name>
</gene>
<reference evidence="4 5" key="1">
    <citation type="submission" date="2023-04" db="EMBL/GenBank/DDBJ databases">
        <title>Fusibacter bizertensis strain WBS, isolated from littoral bottom sediments of the Arctic seas - biochemical and genomic analysis.</title>
        <authorList>
            <person name="Brioukhanov A.L."/>
        </authorList>
    </citation>
    <scope>NUCLEOTIDE SEQUENCE [LARGE SCALE GENOMIC DNA]</scope>
    <source>
        <strain evidence="4 5">WBS</strain>
    </source>
</reference>
<keyword evidence="5" id="KW-1185">Reference proteome</keyword>
<feature type="domain" description="SLH" evidence="3">
    <location>
        <begin position="151"/>
        <end position="211"/>
    </location>
</feature>